<dbReference type="GO" id="GO:0004674">
    <property type="term" value="F:protein serine/threonine kinase activity"/>
    <property type="evidence" value="ECO:0007669"/>
    <property type="project" value="UniProtKB-KW"/>
</dbReference>
<keyword evidence="1" id="KW-0723">Serine/threonine-protein kinase</keyword>
<proteinExistence type="predicted"/>
<keyword evidence="1" id="KW-0808">Transferase</keyword>
<name>A0A918GQN9_STRGD</name>
<dbReference type="EMBL" id="BMSL01000018">
    <property type="protein sequence ID" value="GGS54462.1"/>
    <property type="molecule type" value="Genomic_DNA"/>
</dbReference>
<dbReference type="PANTHER" id="PTHR35526">
    <property type="entry name" value="ANTI-SIGMA-F FACTOR RSBW-RELATED"/>
    <property type="match status" value="1"/>
</dbReference>
<dbReference type="InterPro" id="IPR050267">
    <property type="entry name" value="Anti-sigma-factor_SerPK"/>
</dbReference>
<keyword evidence="1" id="KW-0418">Kinase</keyword>
<evidence type="ECO:0000313" key="3">
    <source>
        <dbReference type="EMBL" id="GGS54462.1"/>
    </source>
</evidence>
<reference evidence="3" key="2">
    <citation type="submission" date="2020-09" db="EMBL/GenBank/DDBJ databases">
        <authorList>
            <person name="Sun Q."/>
            <person name="Ohkuma M."/>
        </authorList>
    </citation>
    <scope>NUCLEOTIDE SEQUENCE</scope>
    <source>
        <strain evidence="3">JCM 4234</strain>
    </source>
</reference>
<evidence type="ECO:0000256" key="1">
    <source>
        <dbReference type="ARBA" id="ARBA00022527"/>
    </source>
</evidence>
<dbReference type="Proteomes" id="UP000653493">
    <property type="component" value="Unassembled WGS sequence"/>
</dbReference>
<feature type="domain" description="Histidine kinase/HSP90-like ATPase" evidence="2">
    <location>
        <begin position="24"/>
        <end position="132"/>
    </location>
</feature>
<dbReference type="Gene3D" id="3.30.565.10">
    <property type="entry name" value="Histidine kinase-like ATPase, C-terminal domain"/>
    <property type="match status" value="1"/>
</dbReference>
<evidence type="ECO:0000313" key="4">
    <source>
        <dbReference type="Proteomes" id="UP000653493"/>
    </source>
</evidence>
<gene>
    <name evidence="3" type="ORF">GCM10010238_49820</name>
</gene>
<sequence length="147" mass="15393">MLNDSSPAVHSPHTHWVALAGRCEPLGPARDRVRSVLANVVPCVDDAVLVVSELVGNAVQHTTAGPDCLTIEIDGDQVVVAVHDPEPDDGRVHLSGTVADPLAESGRGLWLVQTLARRWYVETTAVGKAVVAVLPRGKTAVSRAAGS</sequence>
<dbReference type="SUPFAM" id="SSF55874">
    <property type="entry name" value="ATPase domain of HSP90 chaperone/DNA topoisomerase II/histidine kinase"/>
    <property type="match status" value="1"/>
</dbReference>
<dbReference type="InterPro" id="IPR003594">
    <property type="entry name" value="HATPase_dom"/>
</dbReference>
<dbReference type="InterPro" id="IPR036890">
    <property type="entry name" value="HATPase_C_sf"/>
</dbReference>
<dbReference type="CDD" id="cd16936">
    <property type="entry name" value="HATPase_RsbW-like"/>
    <property type="match status" value="1"/>
</dbReference>
<protein>
    <recommendedName>
        <fullName evidence="2">Histidine kinase/HSP90-like ATPase domain-containing protein</fullName>
    </recommendedName>
</protein>
<dbReference type="Pfam" id="PF13581">
    <property type="entry name" value="HATPase_c_2"/>
    <property type="match status" value="1"/>
</dbReference>
<keyword evidence="4" id="KW-1185">Reference proteome</keyword>
<dbReference type="AlphaFoldDB" id="A0A918GQN9"/>
<accession>A0A918GQN9</accession>
<organism evidence="3 4">
    <name type="scientific">Streptomyces griseoviridis</name>
    <dbReference type="NCBI Taxonomy" id="45398"/>
    <lineage>
        <taxon>Bacteria</taxon>
        <taxon>Bacillati</taxon>
        <taxon>Actinomycetota</taxon>
        <taxon>Actinomycetes</taxon>
        <taxon>Kitasatosporales</taxon>
        <taxon>Streptomycetaceae</taxon>
        <taxon>Streptomyces</taxon>
    </lineage>
</organism>
<comment type="caution">
    <text evidence="3">The sequence shown here is derived from an EMBL/GenBank/DDBJ whole genome shotgun (WGS) entry which is preliminary data.</text>
</comment>
<dbReference type="PANTHER" id="PTHR35526:SF3">
    <property type="entry name" value="ANTI-SIGMA-F FACTOR RSBW"/>
    <property type="match status" value="1"/>
</dbReference>
<reference evidence="3" key="1">
    <citation type="journal article" date="2014" name="Int. J. Syst. Evol. Microbiol.">
        <title>Complete genome sequence of Corynebacterium casei LMG S-19264T (=DSM 44701T), isolated from a smear-ripened cheese.</title>
        <authorList>
            <consortium name="US DOE Joint Genome Institute (JGI-PGF)"/>
            <person name="Walter F."/>
            <person name="Albersmeier A."/>
            <person name="Kalinowski J."/>
            <person name="Ruckert C."/>
        </authorList>
    </citation>
    <scope>NUCLEOTIDE SEQUENCE</scope>
    <source>
        <strain evidence="3">JCM 4234</strain>
    </source>
</reference>
<evidence type="ECO:0000259" key="2">
    <source>
        <dbReference type="Pfam" id="PF13581"/>
    </source>
</evidence>